<proteinExistence type="predicted"/>
<dbReference type="OrthoDB" id="7738422at2"/>
<gene>
    <name evidence="2" type="ORF">FHG71_08175</name>
</gene>
<evidence type="ECO:0000313" key="3">
    <source>
        <dbReference type="Proteomes" id="UP000305709"/>
    </source>
</evidence>
<feature type="transmembrane region" description="Helical" evidence="1">
    <location>
        <begin position="75"/>
        <end position="91"/>
    </location>
</feature>
<comment type="caution">
    <text evidence="2">The sequence shown here is derived from an EMBL/GenBank/DDBJ whole genome shotgun (WGS) entry which is preliminary data.</text>
</comment>
<feature type="transmembrane region" description="Helical" evidence="1">
    <location>
        <begin position="202"/>
        <end position="221"/>
    </location>
</feature>
<keyword evidence="1" id="KW-0472">Membrane</keyword>
<feature type="transmembrane region" description="Helical" evidence="1">
    <location>
        <begin position="139"/>
        <end position="162"/>
    </location>
</feature>
<evidence type="ECO:0000256" key="1">
    <source>
        <dbReference type="SAM" id="Phobius"/>
    </source>
</evidence>
<dbReference type="RefSeq" id="WP_139081140.1">
    <property type="nucleotide sequence ID" value="NZ_VDFV01000008.1"/>
</dbReference>
<dbReference type="EMBL" id="VDFV01000008">
    <property type="protein sequence ID" value="TNC72357.1"/>
    <property type="molecule type" value="Genomic_DNA"/>
</dbReference>
<organism evidence="2 3">
    <name type="scientific">Rubellimicrobium roseum</name>
    <dbReference type="NCBI Taxonomy" id="687525"/>
    <lineage>
        <taxon>Bacteria</taxon>
        <taxon>Pseudomonadati</taxon>
        <taxon>Pseudomonadota</taxon>
        <taxon>Alphaproteobacteria</taxon>
        <taxon>Rhodobacterales</taxon>
        <taxon>Roseobacteraceae</taxon>
        <taxon>Rubellimicrobium</taxon>
    </lineage>
</organism>
<feature type="transmembrane region" description="Helical" evidence="1">
    <location>
        <begin position="35"/>
        <end position="54"/>
    </location>
</feature>
<feature type="transmembrane region" description="Helical" evidence="1">
    <location>
        <begin position="12"/>
        <end position="29"/>
    </location>
</feature>
<accession>A0A5C4NI45</accession>
<evidence type="ECO:0000313" key="2">
    <source>
        <dbReference type="EMBL" id="TNC72357.1"/>
    </source>
</evidence>
<keyword evidence="1" id="KW-0812">Transmembrane</keyword>
<feature type="transmembrane region" description="Helical" evidence="1">
    <location>
        <begin position="233"/>
        <end position="254"/>
    </location>
</feature>
<reference evidence="2 3" key="1">
    <citation type="submission" date="2019-06" db="EMBL/GenBank/DDBJ databases">
        <authorList>
            <person name="Jiang L."/>
        </authorList>
    </citation>
    <scope>NUCLEOTIDE SEQUENCE [LARGE SCALE GENOMIC DNA]</scope>
    <source>
        <strain evidence="2 3">YIM 48858</strain>
    </source>
</reference>
<keyword evidence="1" id="KW-1133">Transmembrane helix</keyword>
<keyword evidence="3" id="KW-1185">Reference proteome</keyword>
<name>A0A5C4NI45_9RHOB</name>
<sequence>MVRIVGTRVPGSLLRAALMASLVALPQLLLGTVSAGATTLAALAALVLAIFTFAEYVVRAPSIVEFRDARPYNRLRFAALLAAVLLASLLLRPDWDNAALTAVLRRICDVWTHLDVPWSPVHLLLGTLPEDTDPLLGDAIGAAAAVTYALSLLMIAAFALTIRLHHWPGRSAFNVWVNLPQFDPASGLDVVVRLQRDAQVNLSFGLLMPLIAPLAVNILSVPFDGTSLDEPVLLLWMVMAWAFIPASLAMRGLALNRLAWMIAAHRARLRPEGAEHPV</sequence>
<dbReference type="AlphaFoldDB" id="A0A5C4NI45"/>
<dbReference type="Proteomes" id="UP000305709">
    <property type="component" value="Unassembled WGS sequence"/>
</dbReference>
<protein>
    <submittedName>
        <fullName evidence="2">Uncharacterized protein</fullName>
    </submittedName>
</protein>